<name>A0A2K1KBX3_PHYPA</name>
<reference evidence="2" key="3">
    <citation type="submission" date="2020-12" db="UniProtKB">
        <authorList>
            <consortium name="EnsemblPlants"/>
        </authorList>
    </citation>
    <scope>IDENTIFICATION</scope>
</reference>
<dbReference type="EnsemblPlants" id="Pp3c7_16440V3.2">
    <property type="protein sequence ID" value="PAC:32925780.CDS.1"/>
    <property type="gene ID" value="Pp3c7_16440"/>
</dbReference>
<protein>
    <submittedName>
        <fullName evidence="1 2">Uncharacterized protein</fullName>
    </submittedName>
</protein>
<reference evidence="1 3" key="2">
    <citation type="journal article" date="2018" name="Plant J.">
        <title>The Physcomitrella patens chromosome-scale assembly reveals moss genome structure and evolution.</title>
        <authorList>
            <person name="Lang D."/>
            <person name="Ullrich K.K."/>
            <person name="Murat F."/>
            <person name="Fuchs J."/>
            <person name="Jenkins J."/>
            <person name="Haas F.B."/>
            <person name="Piednoel M."/>
            <person name="Gundlach H."/>
            <person name="Van Bel M."/>
            <person name="Meyberg R."/>
            <person name="Vives C."/>
            <person name="Morata J."/>
            <person name="Symeonidi A."/>
            <person name="Hiss M."/>
            <person name="Muchero W."/>
            <person name="Kamisugi Y."/>
            <person name="Saleh O."/>
            <person name="Blanc G."/>
            <person name="Decker E.L."/>
            <person name="van Gessel N."/>
            <person name="Grimwood J."/>
            <person name="Hayes R.D."/>
            <person name="Graham S.W."/>
            <person name="Gunter L.E."/>
            <person name="McDaniel S.F."/>
            <person name="Hoernstein S.N.W."/>
            <person name="Larsson A."/>
            <person name="Li F.W."/>
            <person name="Perroud P.F."/>
            <person name="Phillips J."/>
            <person name="Ranjan P."/>
            <person name="Rokshar D.S."/>
            <person name="Rothfels C.J."/>
            <person name="Schneider L."/>
            <person name="Shu S."/>
            <person name="Stevenson D.W."/>
            <person name="Thummler F."/>
            <person name="Tillich M."/>
            <person name="Villarreal Aguilar J.C."/>
            <person name="Widiez T."/>
            <person name="Wong G.K."/>
            <person name="Wymore A."/>
            <person name="Zhang Y."/>
            <person name="Zimmer A.D."/>
            <person name="Quatrano R.S."/>
            <person name="Mayer K.F.X."/>
            <person name="Goodstein D."/>
            <person name="Casacuberta J.M."/>
            <person name="Vandepoele K."/>
            <person name="Reski R."/>
            <person name="Cuming A.C."/>
            <person name="Tuskan G.A."/>
            <person name="Maumus F."/>
            <person name="Salse J."/>
            <person name="Schmutz J."/>
            <person name="Rensing S.A."/>
        </authorList>
    </citation>
    <scope>NUCLEOTIDE SEQUENCE [LARGE SCALE GENOMIC DNA]</scope>
    <source>
        <strain evidence="2 3">cv. Gransden 2004</strain>
    </source>
</reference>
<evidence type="ECO:0000313" key="1">
    <source>
        <dbReference type="EMBL" id="PNR51272.1"/>
    </source>
</evidence>
<reference evidence="1 3" key="1">
    <citation type="journal article" date="2008" name="Science">
        <title>The Physcomitrella genome reveals evolutionary insights into the conquest of land by plants.</title>
        <authorList>
            <person name="Rensing S."/>
            <person name="Lang D."/>
            <person name="Zimmer A."/>
            <person name="Terry A."/>
            <person name="Salamov A."/>
            <person name="Shapiro H."/>
            <person name="Nishiyama T."/>
            <person name="Perroud P.-F."/>
            <person name="Lindquist E."/>
            <person name="Kamisugi Y."/>
            <person name="Tanahashi T."/>
            <person name="Sakakibara K."/>
            <person name="Fujita T."/>
            <person name="Oishi K."/>
            <person name="Shin-I T."/>
            <person name="Kuroki Y."/>
            <person name="Toyoda A."/>
            <person name="Suzuki Y."/>
            <person name="Hashimoto A."/>
            <person name="Yamaguchi K."/>
            <person name="Sugano A."/>
            <person name="Kohara Y."/>
            <person name="Fujiyama A."/>
            <person name="Anterola A."/>
            <person name="Aoki S."/>
            <person name="Ashton N."/>
            <person name="Barbazuk W.B."/>
            <person name="Barker E."/>
            <person name="Bennetzen J."/>
            <person name="Bezanilla M."/>
            <person name="Blankenship R."/>
            <person name="Cho S.H."/>
            <person name="Dutcher S."/>
            <person name="Estelle M."/>
            <person name="Fawcett J.A."/>
            <person name="Gundlach H."/>
            <person name="Hanada K."/>
            <person name="Heyl A."/>
            <person name="Hicks K.A."/>
            <person name="Hugh J."/>
            <person name="Lohr M."/>
            <person name="Mayer K."/>
            <person name="Melkozernov A."/>
            <person name="Murata T."/>
            <person name="Nelson D."/>
            <person name="Pils B."/>
            <person name="Prigge M."/>
            <person name="Reiss B."/>
            <person name="Renner T."/>
            <person name="Rombauts S."/>
            <person name="Rushton P."/>
            <person name="Sanderfoot A."/>
            <person name="Schween G."/>
            <person name="Shiu S.-H."/>
            <person name="Stueber K."/>
            <person name="Theodoulou F.L."/>
            <person name="Tu H."/>
            <person name="Van de Peer Y."/>
            <person name="Verrier P.J."/>
            <person name="Waters E."/>
            <person name="Wood A."/>
            <person name="Yang L."/>
            <person name="Cove D."/>
            <person name="Cuming A."/>
            <person name="Hasebe M."/>
            <person name="Lucas S."/>
            <person name="Mishler D.B."/>
            <person name="Reski R."/>
            <person name="Grigoriev I."/>
            <person name="Quatrano R.S."/>
            <person name="Boore J.L."/>
        </authorList>
    </citation>
    <scope>NUCLEOTIDE SEQUENCE [LARGE SCALE GENOMIC DNA]</scope>
    <source>
        <strain evidence="2 3">cv. Gransden 2004</strain>
    </source>
</reference>
<dbReference type="EnsemblPlants" id="Pp3c7_16440V3.1">
    <property type="protein sequence ID" value="PAC:32925779.CDS.1"/>
    <property type="gene ID" value="Pp3c7_16440"/>
</dbReference>
<organism evidence="1">
    <name type="scientific">Physcomitrium patens</name>
    <name type="common">Spreading-leaved earth moss</name>
    <name type="synonym">Physcomitrella patens</name>
    <dbReference type="NCBI Taxonomy" id="3218"/>
    <lineage>
        <taxon>Eukaryota</taxon>
        <taxon>Viridiplantae</taxon>
        <taxon>Streptophyta</taxon>
        <taxon>Embryophyta</taxon>
        <taxon>Bryophyta</taxon>
        <taxon>Bryophytina</taxon>
        <taxon>Bryopsida</taxon>
        <taxon>Funariidae</taxon>
        <taxon>Funariales</taxon>
        <taxon>Funariaceae</taxon>
        <taxon>Physcomitrium</taxon>
    </lineage>
</organism>
<dbReference type="EMBL" id="ABEU02000007">
    <property type="protein sequence ID" value="PNR51272.1"/>
    <property type="molecule type" value="Genomic_DNA"/>
</dbReference>
<keyword evidence="3" id="KW-1185">Reference proteome</keyword>
<dbReference type="AlphaFoldDB" id="A0A2K1KBX3"/>
<dbReference type="Proteomes" id="UP000006727">
    <property type="component" value="Chromosome 7"/>
</dbReference>
<dbReference type="Gramene" id="Pp3c7_16440V3.2">
    <property type="protein sequence ID" value="PAC:32925780.CDS.1"/>
    <property type="gene ID" value="Pp3c7_16440"/>
</dbReference>
<gene>
    <name evidence="1" type="ORF">PHYPA_010458</name>
</gene>
<dbReference type="Gramene" id="Pp3c7_16440V3.1">
    <property type="protein sequence ID" value="PAC:32925779.CDS.1"/>
    <property type="gene ID" value="Pp3c7_16440"/>
</dbReference>
<accession>A0A2K1KBX3</accession>
<sequence length="51" mass="5776">MFNVGTGTLDHGLAVFTVWSHQLTCYGTLPKCGLNLGFWRVRFHSLLGFEF</sequence>
<evidence type="ECO:0000313" key="2">
    <source>
        <dbReference type="EnsemblPlants" id="PAC:32925779.CDS.1"/>
    </source>
</evidence>
<evidence type="ECO:0000313" key="3">
    <source>
        <dbReference type="Proteomes" id="UP000006727"/>
    </source>
</evidence>
<proteinExistence type="predicted"/>
<dbReference type="InParanoid" id="A0A2K1KBX3"/>